<dbReference type="EMBL" id="QJRY01000001">
    <property type="protein sequence ID" value="PYB76830.1"/>
    <property type="molecule type" value="Genomic_DNA"/>
</dbReference>
<dbReference type="InterPro" id="IPR050131">
    <property type="entry name" value="Peptidase_S8_subtilisin-like"/>
</dbReference>
<dbReference type="Proteomes" id="UP000247536">
    <property type="component" value="Unassembled WGS sequence"/>
</dbReference>
<feature type="domain" description="Peptidase S8/S53" evidence="6">
    <location>
        <begin position="235"/>
        <end position="422"/>
    </location>
</feature>
<reference evidence="7 8" key="1">
    <citation type="submission" date="2018-06" db="EMBL/GenBank/DDBJ databases">
        <title>Rhizobium wuzhouense sp. nov., isolated from roots of Oryza officinalis.</title>
        <authorList>
            <person name="Yuan T."/>
        </authorList>
    </citation>
    <scope>NUCLEOTIDE SEQUENCE [LARGE SCALE GENOMIC DNA]</scope>
    <source>
        <strain evidence="7 8">W44</strain>
    </source>
</reference>
<evidence type="ECO:0000256" key="2">
    <source>
        <dbReference type="ARBA" id="ARBA00022670"/>
    </source>
</evidence>
<sequence length="425" mass="45780">MLHGGELALQLDQIVQRNATRDAERVDEPVADPTVILKITTAGYIGEDALSGVGLQILEQRSDDVTVALSVDPNLTVLQERAQQYAGPIPVTQVGARHAGLFGAIDSFDELSANDKIGNALARHGFATAEMIPDGNVFLIDVELWDVNEDLLRDLYVNRVAQKVDEFGGEFLSRYRGAGLFLARVRVLGAGLKELLAMPEVAWVDLPAVPDFAPDPAANLAVTELPPISPPSADAVCIGIIDSGITAAHPMLEGVVAGTFGVPQRLGSDDEKRHGTSVAALASYGSIAEQIAQNILAPRFRIASAKVVDASGRFDEERTVADIVEEAIRRLNAEYGCRVINISLADREHIVGGRPSNWAMMLDNLVRELGIVLTVSAGNILDISQRIEDQGVGIYPEYLLEDEHRLYEPASSMNSLVVGSLERVH</sequence>
<dbReference type="PANTHER" id="PTHR43806:SF11">
    <property type="entry name" value="CEREVISIN-RELATED"/>
    <property type="match status" value="1"/>
</dbReference>
<comment type="caution">
    <text evidence="7">The sequence shown here is derived from an EMBL/GenBank/DDBJ whole genome shotgun (WGS) entry which is preliminary data.</text>
</comment>
<keyword evidence="8" id="KW-1185">Reference proteome</keyword>
<organism evidence="7 8">
    <name type="scientific">Rhizobium wuzhouense</name>
    <dbReference type="NCBI Taxonomy" id="1986026"/>
    <lineage>
        <taxon>Bacteria</taxon>
        <taxon>Pseudomonadati</taxon>
        <taxon>Pseudomonadota</taxon>
        <taxon>Alphaproteobacteria</taxon>
        <taxon>Hyphomicrobiales</taxon>
        <taxon>Rhizobiaceae</taxon>
        <taxon>Rhizobium/Agrobacterium group</taxon>
        <taxon>Rhizobium</taxon>
    </lineage>
</organism>
<gene>
    <name evidence="7" type="ORF">DMY87_00005</name>
</gene>
<evidence type="ECO:0000256" key="4">
    <source>
        <dbReference type="ARBA" id="ARBA00022825"/>
    </source>
</evidence>
<keyword evidence="4" id="KW-0720">Serine protease</keyword>
<dbReference type="Gene3D" id="3.40.50.200">
    <property type="entry name" value="Peptidase S8/S53 domain"/>
    <property type="match status" value="1"/>
</dbReference>
<dbReference type="InterPro" id="IPR023827">
    <property type="entry name" value="Peptidase_S8_Asp-AS"/>
</dbReference>
<keyword evidence="2" id="KW-0645">Protease</keyword>
<dbReference type="Pfam" id="PF00082">
    <property type="entry name" value="Peptidase_S8"/>
    <property type="match status" value="1"/>
</dbReference>
<evidence type="ECO:0000259" key="6">
    <source>
        <dbReference type="Pfam" id="PF00082"/>
    </source>
</evidence>
<keyword evidence="3" id="KW-0378">Hydrolase</keyword>
<evidence type="ECO:0000313" key="7">
    <source>
        <dbReference type="EMBL" id="PYB76830.1"/>
    </source>
</evidence>
<evidence type="ECO:0000313" key="8">
    <source>
        <dbReference type="Proteomes" id="UP000247536"/>
    </source>
</evidence>
<protein>
    <recommendedName>
        <fullName evidence="6">Peptidase S8/S53 domain-containing protein</fullName>
    </recommendedName>
</protein>
<dbReference type="PROSITE" id="PS00136">
    <property type="entry name" value="SUBTILASE_ASP"/>
    <property type="match status" value="1"/>
</dbReference>
<comment type="caution">
    <text evidence="5">Lacks conserved residue(s) required for the propagation of feature annotation.</text>
</comment>
<evidence type="ECO:0000256" key="3">
    <source>
        <dbReference type="ARBA" id="ARBA00022801"/>
    </source>
</evidence>
<dbReference type="SUPFAM" id="SSF52743">
    <property type="entry name" value="Subtilisin-like"/>
    <property type="match status" value="1"/>
</dbReference>
<dbReference type="PROSITE" id="PS51892">
    <property type="entry name" value="SUBTILASE"/>
    <property type="match status" value="1"/>
</dbReference>
<accession>A0ABX5NUI2</accession>
<name>A0ABX5NUI2_9HYPH</name>
<dbReference type="InterPro" id="IPR036852">
    <property type="entry name" value="Peptidase_S8/S53_dom_sf"/>
</dbReference>
<proteinExistence type="inferred from homology"/>
<evidence type="ECO:0000256" key="1">
    <source>
        <dbReference type="ARBA" id="ARBA00011073"/>
    </source>
</evidence>
<dbReference type="PANTHER" id="PTHR43806">
    <property type="entry name" value="PEPTIDASE S8"/>
    <property type="match status" value="1"/>
</dbReference>
<comment type="similarity">
    <text evidence="1 5">Belongs to the peptidase S8 family.</text>
</comment>
<dbReference type="InterPro" id="IPR000209">
    <property type="entry name" value="Peptidase_S8/S53_dom"/>
</dbReference>
<evidence type="ECO:0000256" key="5">
    <source>
        <dbReference type="PROSITE-ProRule" id="PRU01240"/>
    </source>
</evidence>